<evidence type="ECO:0000313" key="8">
    <source>
        <dbReference type="Proteomes" id="UP000799424"/>
    </source>
</evidence>
<comment type="subcellular location">
    <subcellularLocation>
        <location evidence="1">Membrane</location>
        <topology evidence="1">Multi-pass membrane protein</topology>
    </subcellularLocation>
</comment>
<dbReference type="InterPro" id="IPR038213">
    <property type="entry name" value="IFI6/IFI27-like_sf"/>
</dbReference>
<evidence type="ECO:0000256" key="3">
    <source>
        <dbReference type="ARBA" id="ARBA00022692"/>
    </source>
</evidence>
<reference evidence="7" key="1">
    <citation type="journal article" date="2020" name="Stud. Mycol.">
        <title>101 Dothideomycetes genomes: a test case for predicting lifestyles and emergence of pathogens.</title>
        <authorList>
            <person name="Haridas S."/>
            <person name="Albert R."/>
            <person name="Binder M."/>
            <person name="Bloem J."/>
            <person name="Labutti K."/>
            <person name="Salamov A."/>
            <person name="Andreopoulos B."/>
            <person name="Baker S."/>
            <person name="Barry K."/>
            <person name="Bills G."/>
            <person name="Bluhm B."/>
            <person name="Cannon C."/>
            <person name="Castanera R."/>
            <person name="Culley D."/>
            <person name="Daum C."/>
            <person name="Ezra D."/>
            <person name="Gonzalez J."/>
            <person name="Henrissat B."/>
            <person name="Kuo A."/>
            <person name="Liang C."/>
            <person name="Lipzen A."/>
            <person name="Lutzoni F."/>
            <person name="Magnuson J."/>
            <person name="Mondo S."/>
            <person name="Nolan M."/>
            <person name="Ohm R."/>
            <person name="Pangilinan J."/>
            <person name="Park H.-J."/>
            <person name="Ramirez L."/>
            <person name="Alfaro M."/>
            <person name="Sun H."/>
            <person name="Tritt A."/>
            <person name="Yoshinaga Y."/>
            <person name="Zwiers L.-H."/>
            <person name="Turgeon B."/>
            <person name="Goodwin S."/>
            <person name="Spatafora J."/>
            <person name="Crous P."/>
            <person name="Grigoriev I."/>
        </authorList>
    </citation>
    <scope>NUCLEOTIDE SEQUENCE</scope>
    <source>
        <strain evidence="7">CBS 113818</strain>
    </source>
</reference>
<dbReference type="Proteomes" id="UP000799424">
    <property type="component" value="Unassembled WGS sequence"/>
</dbReference>
<name>A0A6A7A8Q0_9PLEO</name>
<evidence type="ECO:0000256" key="4">
    <source>
        <dbReference type="ARBA" id="ARBA00022989"/>
    </source>
</evidence>
<sequence>MDLLDYGRDLTNTAGLTSGKHTDRPVEGQQKEATDWRFLDKVAHELAKSVGFGGGPKTGSKGGNHAFSDCILRWIQEHQWAVWMLFLGITAIPIVIIVTPLILISMGFGPTGIIAGSLAASTHSALASIAAKSAFAILTSAGMGGYGLMIVQTIAAIGATAPTCSAAAAAFLMAREECYRERDKSEEDRKA</sequence>
<protein>
    <submittedName>
        <fullName evidence="7">Uncharacterized protein</fullName>
    </submittedName>
</protein>
<evidence type="ECO:0000313" key="7">
    <source>
        <dbReference type="EMBL" id="KAF2829670.1"/>
    </source>
</evidence>
<dbReference type="GO" id="GO:0016020">
    <property type="term" value="C:membrane"/>
    <property type="evidence" value="ECO:0007669"/>
    <property type="project" value="UniProtKB-SubCell"/>
</dbReference>
<feature type="transmembrane region" description="Helical" evidence="6">
    <location>
        <begin position="80"/>
        <end position="104"/>
    </location>
</feature>
<organism evidence="7 8">
    <name type="scientific">Ophiobolus disseminans</name>
    <dbReference type="NCBI Taxonomy" id="1469910"/>
    <lineage>
        <taxon>Eukaryota</taxon>
        <taxon>Fungi</taxon>
        <taxon>Dikarya</taxon>
        <taxon>Ascomycota</taxon>
        <taxon>Pezizomycotina</taxon>
        <taxon>Dothideomycetes</taxon>
        <taxon>Pleosporomycetidae</taxon>
        <taxon>Pleosporales</taxon>
        <taxon>Pleosporineae</taxon>
        <taxon>Phaeosphaeriaceae</taxon>
        <taxon>Ophiobolus</taxon>
    </lineage>
</organism>
<dbReference type="PANTHER" id="PTHR16932">
    <property type="entry name" value="INTERFERON ALPHA-INDUCIBLE PROTEIN 27"/>
    <property type="match status" value="1"/>
</dbReference>
<proteinExistence type="inferred from homology"/>
<evidence type="ECO:0000256" key="6">
    <source>
        <dbReference type="SAM" id="Phobius"/>
    </source>
</evidence>
<feature type="transmembrane region" description="Helical" evidence="6">
    <location>
        <begin position="154"/>
        <end position="174"/>
    </location>
</feature>
<evidence type="ECO:0000256" key="5">
    <source>
        <dbReference type="ARBA" id="ARBA00023136"/>
    </source>
</evidence>
<dbReference type="AlphaFoldDB" id="A0A6A7A8Q0"/>
<dbReference type="EMBL" id="MU006220">
    <property type="protein sequence ID" value="KAF2829670.1"/>
    <property type="molecule type" value="Genomic_DNA"/>
</dbReference>
<accession>A0A6A7A8Q0</accession>
<dbReference type="PANTHER" id="PTHR16932:SF18">
    <property type="entry name" value="INTERFERON, ALPHA-INDUCIBLE PROTEIN 27-LIKE 2"/>
    <property type="match status" value="1"/>
</dbReference>
<comment type="similarity">
    <text evidence="2">Belongs to the IFI6/IFI27 family.</text>
</comment>
<evidence type="ECO:0000256" key="2">
    <source>
        <dbReference type="ARBA" id="ARBA00007262"/>
    </source>
</evidence>
<evidence type="ECO:0000256" key="1">
    <source>
        <dbReference type="ARBA" id="ARBA00004141"/>
    </source>
</evidence>
<gene>
    <name evidence="7" type="ORF">CC86DRAFT_403017</name>
</gene>
<keyword evidence="5 6" id="KW-0472">Membrane</keyword>
<dbReference type="Gene3D" id="6.10.110.10">
    <property type="match status" value="1"/>
</dbReference>
<dbReference type="InterPro" id="IPR009311">
    <property type="entry name" value="IFI6/IFI27-like"/>
</dbReference>
<keyword evidence="3 6" id="KW-0812">Transmembrane</keyword>
<keyword evidence="8" id="KW-1185">Reference proteome</keyword>
<dbReference type="Pfam" id="PF06140">
    <property type="entry name" value="Ifi-6-16"/>
    <property type="match status" value="1"/>
</dbReference>
<keyword evidence="4 6" id="KW-1133">Transmembrane helix</keyword>